<reference evidence="3" key="1">
    <citation type="submission" date="2023-03" db="EMBL/GenBank/DDBJ databases">
        <title>Multiphase analysis and comparison of six strains from genera Psychromarinibacter, Lutimaribacter, and Maritimibacter, including a novel species: Psychromarinibacter sediminicola sp. nov.</title>
        <authorList>
            <person name="Wang Y.-H."/>
            <person name="Ye M.-Q."/>
            <person name="Du Z.-J."/>
        </authorList>
    </citation>
    <scope>NUCLEOTIDE SEQUENCE</scope>
    <source>
        <strain evidence="3">C21-152</strain>
    </source>
</reference>
<dbReference type="InterPro" id="IPR012338">
    <property type="entry name" value="Beta-lactam/transpept-like"/>
</dbReference>
<accession>A0AAE3NW49</accession>
<evidence type="ECO:0000313" key="3">
    <source>
        <dbReference type="EMBL" id="MDF0602774.1"/>
    </source>
</evidence>
<proteinExistence type="predicted"/>
<sequence>MRALASGMANKAIQTTALSCALSFVAVPHGAAQYASHALAERLSQTITHRMARDDVPGVVVVVMEDGSPVWTRAFGLADPRTGRGMTEDALFRVESTPPRRRAAGSS</sequence>
<protein>
    <submittedName>
        <fullName evidence="3">Serine hydrolase</fullName>
    </submittedName>
</protein>
<dbReference type="SUPFAM" id="SSF56601">
    <property type="entry name" value="beta-lactamase/transpeptidase-like"/>
    <property type="match status" value="1"/>
</dbReference>
<keyword evidence="4" id="KW-1185">Reference proteome</keyword>
<dbReference type="Proteomes" id="UP001220964">
    <property type="component" value="Unassembled WGS sequence"/>
</dbReference>
<dbReference type="InterPro" id="IPR001466">
    <property type="entry name" value="Beta-lactam-related"/>
</dbReference>
<name>A0AAE3NW49_9RHOB</name>
<dbReference type="Pfam" id="PF00144">
    <property type="entry name" value="Beta-lactamase"/>
    <property type="match status" value="1"/>
</dbReference>
<gene>
    <name evidence="3" type="ORF">P1J78_18695</name>
</gene>
<evidence type="ECO:0000256" key="1">
    <source>
        <dbReference type="SAM" id="MobiDB-lite"/>
    </source>
</evidence>
<comment type="caution">
    <text evidence="3">The sequence shown here is derived from an EMBL/GenBank/DDBJ whole genome shotgun (WGS) entry which is preliminary data.</text>
</comment>
<feature type="domain" description="Beta-lactamase-related" evidence="2">
    <location>
        <begin position="44"/>
        <end position="97"/>
    </location>
</feature>
<dbReference type="Gene3D" id="3.40.710.10">
    <property type="entry name" value="DD-peptidase/beta-lactamase superfamily"/>
    <property type="match status" value="1"/>
</dbReference>
<dbReference type="GO" id="GO:0016787">
    <property type="term" value="F:hydrolase activity"/>
    <property type="evidence" value="ECO:0007669"/>
    <property type="project" value="UniProtKB-KW"/>
</dbReference>
<organism evidence="3 4">
    <name type="scientific">Psychromarinibacter sediminicola</name>
    <dbReference type="NCBI Taxonomy" id="3033385"/>
    <lineage>
        <taxon>Bacteria</taxon>
        <taxon>Pseudomonadati</taxon>
        <taxon>Pseudomonadota</taxon>
        <taxon>Alphaproteobacteria</taxon>
        <taxon>Rhodobacterales</taxon>
        <taxon>Paracoccaceae</taxon>
        <taxon>Psychromarinibacter</taxon>
    </lineage>
</organism>
<dbReference type="AlphaFoldDB" id="A0AAE3NW49"/>
<feature type="region of interest" description="Disordered" evidence="1">
    <location>
        <begin position="84"/>
        <end position="107"/>
    </location>
</feature>
<dbReference type="EMBL" id="JARGYC010000060">
    <property type="protein sequence ID" value="MDF0602774.1"/>
    <property type="molecule type" value="Genomic_DNA"/>
</dbReference>
<evidence type="ECO:0000313" key="4">
    <source>
        <dbReference type="Proteomes" id="UP001220964"/>
    </source>
</evidence>
<evidence type="ECO:0000259" key="2">
    <source>
        <dbReference type="Pfam" id="PF00144"/>
    </source>
</evidence>
<keyword evidence="3" id="KW-0378">Hydrolase</keyword>